<gene>
    <name evidence="1" type="ORF">PoB_000986700</name>
</gene>
<reference evidence="1 2" key="1">
    <citation type="journal article" date="2021" name="Elife">
        <title>Chloroplast acquisition without the gene transfer in kleptoplastic sea slugs, Plakobranchus ocellatus.</title>
        <authorList>
            <person name="Maeda T."/>
            <person name="Takahashi S."/>
            <person name="Yoshida T."/>
            <person name="Shimamura S."/>
            <person name="Takaki Y."/>
            <person name="Nagai Y."/>
            <person name="Toyoda A."/>
            <person name="Suzuki Y."/>
            <person name="Arimoto A."/>
            <person name="Ishii H."/>
            <person name="Satoh N."/>
            <person name="Nishiyama T."/>
            <person name="Hasebe M."/>
            <person name="Maruyama T."/>
            <person name="Minagawa J."/>
            <person name="Obokata J."/>
            <person name="Shigenobu S."/>
        </authorList>
    </citation>
    <scope>NUCLEOTIDE SEQUENCE [LARGE SCALE GENOMIC DNA]</scope>
</reference>
<protein>
    <submittedName>
        <fullName evidence="1">Kinesin-like protein kif13a</fullName>
    </submittedName>
</protein>
<evidence type="ECO:0000313" key="2">
    <source>
        <dbReference type="Proteomes" id="UP000735302"/>
    </source>
</evidence>
<sequence>ALERQRQMYERQMQMLRNQLMSPGTPSFPLQLFDASKLTPTGSHNSIQRKYQQWAQESPSTTGYLARMPTVGLEPATDLRAASLSTVSPPYPLARWNHQTNFLTSAEGDAPIFQGLESHGLEIRQLTMSGEWFIV</sequence>
<dbReference type="EMBL" id="BLXT01001170">
    <property type="protein sequence ID" value="GFN83361.1"/>
    <property type="molecule type" value="Genomic_DNA"/>
</dbReference>
<evidence type="ECO:0000313" key="1">
    <source>
        <dbReference type="EMBL" id="GFN83361.1"/>
    </source>
</evidence>
<name>A0AAV3YMJ4_9GAST</name>
<dbReference type="Proteomes" id="UP000735302">
    <property type="component" value="Unassembled WGS sequence"/>
</dbReference>
<dbReference type="AlphaFoldDB" id="A0AAV3YMJ4"/>
<organism evidence="1 2">
    <name type="scientific">Plakobranchus ocellatus</name>
    <dbReference type="NCBI Taxonomy" id="259542"/>
    <lineage>
        <taxon>Eukaryota</taxon>
        <taxon>Metazoa</taxon>
        <taxon>Spiralia</taxon>
        <taxon>Lophotrochozoa</taxon>
        <taxon>Mollusca</taxon>
        <taxon>Gastropoda</taxon>
        <taxon>Heterobranchia</taxon>
        <taxon>Euthyneura</taxon>
        <taxon>Panpulmonata</taxon>
        <taxon>Sacoglossa</taxon>
        <taxon>Placobranchoidea</taxon>
        <taxon>Plakobranchidae</taxon>
        <taxon>Plakobranchus</taxon>
    </lineage>
</organism>
<keyword evidence="2" id="KW-1185">Reference proteome</keyword>
<accession>A0AAV3YMJ4</accession>
<proteinExistence type="predicted"/>
<feature type="non-terminal residue" evidence="1">
    <location>
        <position position="1"/>
    </location>
</feature>
<comment type="caution">
    <text evidence="1">The sequence shown here is derived from an EMBL/GenBank/DDBJ whole genome shotgun (WGS) entry which is preliminary data.</text>
</comment>